<dbReference type="Proteomes" id="UP000285301">
    <property type="component" value="Unassembled WGS sequence"/>
</dbReference>
<name>A0A3S3PFZ6_9ACAR</name>
<reference evidence="1 2" key="1">
    <citation type="journal article" date="2018" name="Gigascience">
        <title>Genomes of trombidid mites reveal novel predicted allergens and laterally-transferred genes associated with secondary metabolism.</title>
        <authorList>
            <person name="Dong X."/>
            <person name="Chaisiri K."/>
            <person name="Xia D."/>
            <person name="Armstrong S.D."/>
            <person name="Fang Y."/>
            <person name="Donnelly M.J."/>
            <person name="Kadowaki T."/>
            <person name="McGarry J.W."/>
            <person name="Darby A.C."/>
            <person name="Makepeace B.L."/>
        </authorList>
    </citation>
    <scope>NUCLEOTIDE SEQUENCE [LARGE SCALE GENOMIC DNA]</scope>
    <source>
        <strain evidence="1">UoL-WK</strain>
    </source>
</reference>
<gene>
    <name evidence="1" type="ORF">B4U79_05573</name>
</gene>
<sequence length="35" mass="4211">MASCFIFKNRKRIRIFVRRRNCGTTMGDHCSAMRF</sequence>
<proteinExistence type="predicted"/>
<organism evidence="1 2">
    <name type="scientific">Dinothrombium tinctorium</name>
    <dbReference type="NCBI Taxonomy" id="1965070"/>
    <lineage>
        <taxon>Eukaryota</taxon>
        <taxon>Metazoa</taxon>
        <taxon>Ecdysozoa</taxon>
        <taxon>Arthropoda</taxon>
        <taxon>Chelicerata</taxon>
        <taxon>Arachnida</taxon>
        <taxon>Acari</taxon>
        <taxon>Acariformes</taxon>
        <taxon>Trombidiformes</taxon>
        <taxon>Prostigmata</taxon>
        <taxon>Anystina</taxon>
        <taxon>Parasitengona</taxon>
        <taxon>Trombidioidea</taxon>
        <taxon>Trombidiidae</taxon>
        <taxon>Dinothrombium</taxon>
    </lineage>
</organism>
<evidence type="ECO:0000313" key="1">
    <source>
        <dbReference type="EMBL" id="RWS08895.1"/>
    </source>
</evidence>
<dbReference type="EMBL" id="NCKU01002736">
    <property type="protein sequence ID" value="RWS08895.1"/>
    <property type="molecule type" value="Genomic_DNA"/>
</dbReference>
<accession>A0A3S3PFZ6</accession>
<protein>
    <submittedName>
        <fullName evidence="1">Uncharacterized protein</fullName>
    </submittedName>
</protein>
<evidence type="ECO:0000313" key="2">
    <source>
        <dbReference type="Proteomes" id="UP000285301"/>
    </source>
</evidence>
<keyword evidence="2" id="KW-1185">Reference proteome</keyword>
<dbReference type="AlphaFoldDB" id="A0A3S3PFZ6"/>
<comment type="caution">
    <text evidence="1">The sequence shown here is derived from an EMBL/GenBank/DDBJ whole genome shotgun (WGS) entry which is preliminary data.</text>
</comment>